<dbReference type="InterPro" id="IPR036390">
    <property type="entry name" value="WH_DNA-bd_sf"/>
</dbReference>
<name>A0ABV8RSP0_9BURK</name>
<evidence type="ECO:0000313" key="5">
    <source>
        <dbReference type="EMBL" id="MFC4296421.1"/>
    </source>
</evidence>
<keyword evidence="1" id="KW-0805">Transcription regulation</keyword>
<keyword evidence="6" id="KW-1185">Reference proteome</keyword>
<keyword evidence="2" id="KW-0238">DNA-binding</keyword>
<sequence length="107" mass="11648">MSFNIPGMDLDLALKALDNTHRRTVLSAMRDPRRHFKPIGGTDPLIDGVCVTQVSELLGVNQSTASTYMSMLRAAGLVTASRVGKYTRYQRDEQAVAAVAAAIIRDL</sequence>
<dbReference type="InterPro" id="IPR011991">
    <property type="entry name" value="ArsR-like_HTH"/>
</dbReference>
<proteinExistence type="predicted"/>
<protein>
    <submittedName>
        <fullName evidence="5">ArsR/SmtB family transcription factor</fullName>
    </submittedName>
</protein>
<dbReference type="Pfam" id="PF01022">
    <property type="entry name" value="HTH_5"/>
    <property type="match status" value="1"/>
</dbReference>
<dbReference type="Gene3D" id="1.10.10.10">
    <property type="entry name" value="Winged helix-like DNA-binding domain superfamily/Winged helix DNA-binding domain"/>
    <property type="match status" value="1"/>
</dbReference>
<dbReference type="InterPro" id="IPR001845">
    <property type="entry name" value="HTH_ArsR_DNA-bd_dom"/>
</dbReference>
<dbReference type="InterPro" id="IPR036388">
    <property type="entry name" value="WH-like_DNA-bd_sf"/>
</dbReference>
<comment type="caution">
    <text evidence="5">The sequence shown here is derived from an EMBL/GenBank/DDBJ whole genome shotgun (WGS) entry which is preliminary data.</text>
</comment>
<dbReference type="EMBL" id="JBHSDY010000001">
    <property type="protein sequence ID" value="MFC4296421.1"/>
    <property type="molecule type" value="Genomic_DNA"/>
</dbReference>
<dbReference type="PROSITE" id="PS50987">
    <property type="entry name" value="HTH_ARSR_2"/>
    <property type="match status" value="1"/>
</dbReference>
<dbReference type="CDD" id="cd00090">
    <property type="entry name" value="HTH_ARSR"/>
    <property type="match status" value="1"/>
</dbReference>
<dbReference type="InterPro" id="IPR051081">
    <property type="entry name" value="HTH_MetalResp_TranReg"/>
</dbReference>
<dbReference type="PANTHER" id="PTHR33154">
    <property type="entry name" value="TRANSCRIPTIONAL REGULATOR, ARSR FAMILY"/>
    <property type="match status" value="1"/>
</dbReference>
<dbReference type="RefSeq" id="WP_376811011.1">
    <property type="nucleotide sequence ID" value="NZ_JBHSDY010000001.1"/>
</dbReference>
<evidence type="ECO:0000313" key="6">
    <source>
        <dbReference type="Proteomes" id="UP001595756"/>
    </source>
</evidence>
<keyword evidence="3" id="KW-0804">Transcription</keyword>
<accession>A0ABV8RSP0</accession>
<evidence type="ECO:0000256" key="2">
    <source>
        <dbReference type="ARBA" id="ARBA00023125"/>
    </source>
</evidence>
<dbReference type="SUPFAM" id="SSF46785">
    <property type="entry name" value="Winged helix' DNA-binding domain"/>
    <property type="match status" value="1"/>
</dbReference>
<gene>
    <name evidence="5" type="ORF">ACFO0J_00010</name>
</gene>
<evidence type="ECO:0000256" key="1">
    <source>
        <dbReference type="ARBA" id="ARBA00023015"/>
    </source>
</evidence>
<reference evidence="6" key="1">
    <citation type="journal article" date="2019" name="Int. J. Syst. Evol. Microbiol.">
        <title>The Global Catalogue of Microorganisms (GCM) 10K type strain sequencing project: providing services to taxonomists for standard genome sequencing and annotation.</title>
        <authorList>
            <consortium name="The Broad Institute Genomics Platform"/>
            <consortium name="The Broad Institute Genome Sequencing Center for Infectious Disease"/>
            <person name="Wu L."/>
            <person name="Ma J."/>
        </authorList>
    </citation>
    <scope>NUCLEOTIDE SEQUENCE [LARGE SCALE GENOMIC DNA]</scope>
    <source>
        <strain evidence="6">CGMCC 1.19029</strain>
    </source>
</reference>
<evidence type="ECO:0000259" key="4">
    <source>
        <dbReference type="PROSITE" id="PS50987"/>
    </source>
</evidence>
<dbReference type="SMART" id="SM00418">
    <property type="entry name" value="HTH_ARSR"/>
    <property type="match status" value="1"/>
</dbReference>
<feature type="domain" description="HTH arsR-type" evidence="4">
    <location>
        <begin position="2"/>
        <end position="107"/>
    </location>
</feature>
<dbReference type="Proteomes" id="UP001595756">
    <property type="component" value="Unassembled WGS sequence"/>
</dbReference>
<organism evidence="5 6">
    <name type="scientific">Castellaniella hirudinis</name>
    <dbReference type="NCBI Taxonomy" id="1144617"/>
    <lineage>
        <taxon>Bacteria</taxon>
        <taxon>Pseudomonadati</taxon>
        <taxon>Pseudomonadota</taxon>
        <taxon>Betaproteobacteria</taxon>
        <taxon>Burkholderiales</taxon>
        <taxon>Alcaligenaceae</taxon>
        <taxon>Castellaniella</taxon>
    </lineage>
</organism>
<dbReference type="PANTHER" id="PTHR33154:SF33">
    <property type="entry name" value="TRANSCRIPTIONAL REPRESSOR SDPR"/>
    <property type="match status" value="1"/>
</dbReference>
<evidence type="ECO:0000256" key="3">
    <source>
        <dbReference type="ARBA" id="ARBA00023163"/>
    </source>
</evidence>